<dbReference type="Proteomes" id="UP000646827">
    <property type="component" value="Unassembled WGS sequence"/>
</dbReference>
<dbReference type="CDD" id="cd13994">
    <property type="entry name" value="STKc_HAL4_like"/>
    <property type="match status" value="1"/>
</dbReference>
<dbReference type="GO" id="GO:0004674">
    <property type="term" value="F:protein serine/threonine kinase activity"/>
    <property type="evidence" value="ECO:0007669"/>
    <property type="project" value="TreeGrafter"/>
</dbReference>
<dbReference type="SMART" id="SM00220">
    <property type="entry name" value="S_TKc"/>
    <property type="match status" value="1"/>
</dbReference>
<feature type="region of interest" description="Disordered" evidence="4">
    <location>
        <begin position="206"/>
        <end position="249"/>
    </location>
</feature>
<feature type="compositionally biased region" description="Low complexity" evidence="4">
    <location>
        <begin position="573"/>
        <end position="594"/>
    </location>
</feature>
<dbReference type="Pfam" id="PF00069">
    <property type="entry name" value="Pkinase"/>
    <property type="match status" value="1"/>
</dbReference>
<dbReference type="EMBL" id="JAEPRB010000155">
    <property type="protein sequence ID" value="KAG2220002.1"/>
    <property type="molecule type" value="Genomic_DNA"/>
</dbReference>
<dbReference type="PROSITE" id="PS00108">
    <property type="entry name" value="PROTEIN_KINASE_ST"/>
    <property type="match status" value="1"/>
</dbReference>
<comment type="caution">
    <text evidence="6">The sequence shown here is derived from an EMBL/GenBank/DDBJ whole genome shotgun (WGS) entry which is preliminary data.</text>
</comment>
<dbReference type="InterPro" id="IPR008271">
    <property type="entry name" value="Ser/Thr_kinase_AS"/>
</dbReference>
<evidence type="ECO:0000313" key="7">
    <source>
        <dbReference type="Proteomes" id="UP000646827"/>
    </source>
</evidence>
<feature type="compositionally biased region" description="Polar residues" evidence="4">
    <location>
        <begin position="240"/>
        <end position="249"/>
    </location>
</feature>
<dbReference type="PROSITE" id="PS00107">
    <property type="entry name" value="PROTEIN_KINASE_ATP"/>
    <property type="match status" value="1"/>
</dbReference>
<reference evidence="6 7" key="1">
    <citation type="submission" date="2020-12" db="EMBL/GenBank/DDBJ databases">
        <title>Metabolic potential, ecology and presence of endohyphal bacteria is reflected in genomic diversity of Mucoromycotina.</title>
        <authorList>
            <person name="Muszewska A."/>
            <person name="Okrasinska A."/>
            <person name="Steczkiewicz K."/>
            <person name="Drgas O."/>
            <person name="Orlowska M."/>
            <person name="Perlinska-Lenart U."/>
            <person name="Aleksandrzak-Piekarczyk T."/>
            <person name="Szatraj K."/>
            <person name="Zielenkiewicz U."/>
            <person name="Pilsyk S."/>
            <person name="Malc E."/>
            <person name="Mieczkowski P."/>
            <person name="Kruszewska J.S."/>
            <person name="Biernat P."/>
            <person name="Pawlowska J."/>
        </authorList>
    </citation>
    <scope>NUCLEOTIDE SEQUENCE [LARGE SCALE GENOMIC DNA]</scope>
    <source>
        <strain evidence="6 7">CBS 142.35</strain>
    </source>
</reference>
<feature type="compositionally biased region" description="Low complexity" evidence="4">
    <location>
        <begin position="71"/>
        <end position="82"/>
    </location>
</feature>
<dbReference type="InterPro" id="IPR000719">
    <property type="entry name" value="Prot_kinase_dom"/>
</dbReference>
<evidence type="ECO:0000259" key="5">
    <source>
        <dbReference type="PROSITE" id="PS50011"/>
    </source>
</evidence>
<dbReference type="SUPFAM" id="SSF56112">
    <property type="entry name" value="Protein kinase-like (PK-like)"/>
    <property type="match status" value="1"/>
</dbReference>
<feature type="region of interest" description="Disordered" evidence="4">
    <location>
        <begin position="1"/>
        <end position="31"/>
    </location>
</feature>
<proteinExistence type="predicted"/>
<dbReference type="GO" id="GO:0035556">
    <property type="term" value="P:intracellular signal transduction"/>
    <property type="evidence" value="ECO:0007669"/>
    <property type="project" value="TreeGrafter"/>
</dbReference>
<accession>A0A8H7S1H1</accession>
<keyword evidence="2 3" id="KW-0067">ATP-binding</keyword>
<feature type="compositionally biased region" description="Polar residues" evidence="4">
    <location>
        <begin position="87"/>
        <end position="98"/>
    </location>
</feature>
<dbReference type="GO" id="GO:0005634">
    <property type="term" value="C:nucleus"/>
    <property type="evidence" value="ECO:0007669"/>
    <property type="project" value="TreeGrafter"/>
</dbReference>
<keyword evidence="1 3" id="KW-0547">Nucleotide-binding</keyword>
<dbReference type="PANTHER" id="PTHR24346:SF51">
    <property type="entry name" value="PAS DOMAIN-CONTAINING SERINE_THREONINE-PROTEIN KINASE"/>
    <property type="match status" value="1"/>
</dbReference>
<evidence type="ECO:0000256" key="3">
    <source>
        <dbReference type="PROSITE-ProRule" id="PRU10141"/>
    </source>
</evidence>
<name>A0A8H7S1H1_9FUNG</name>
<dbReference type="PANTHER" id="PTHR24346">
    <property type="entry name" value="MAP/MICROTUBULE AFFINITY-REGULATING KINASE"/>
    <property type="match status" value="1"/>
</dbReference>
<dbReference type="OrthoDB" id="6513151at2759"/>
<feature type="compositionally biased region" description="Low complexity" evidence="4">
    <location>
        <begin position="114"/>
        <end position="134"/>
    </location>
</feature>
<feature type="region of interest" description="Disordered" evidence="4">
    <location>
        <begin position="53"/>
        <end position="164"/>
    </location>
</feature>
<dbReference type="InterPro" id="IPR011009">
    <property type="entry name" value="Kinase-like_dom_sf"/>
</dbReference>
<sequence>MMENDKQARRSSCLESPSEKHQQMKQLTDRMQYMNFDEPAKIFRNRNGVHQFENITPYPSVPGTPNPAIIQQQSSSPSTPSHHQQHNNKGSSPPTIITSDGLLPATFATPDTPSSSLSIKSNTSSSEGSNGTNNKQQVKFLQRPTFSERSKSQASSISSIDSTATPSQFVFKKPKYNSRYHQTHFHHLKKKDTVFHDLKRFFKGGTSAADSTSGDERSSSTKKKNQRLSAHEPMQAYPSMDSNDTASLSSRKSNLSFANEFNKDIEARYGKWGRFVGKGAGGSVRLIRRHNDGKTFAVKQFRKRMTNENEKEYVKKVTAEFCIGSTLHHINVIETLDMIREGAIFYQIMEYAPNDLFNVVMSGKMDNEEVACCWRQLLDGVEYLHSIGIAHRDLKLDNIVLDERGIVKLIDFGCATVFKYPYDKNVHASVSGSDPYIAPEQFTQREYDARKADVWSCAVIYICMIIRRFPWRIAVPNKDGAFKNFINPSAKGAAKLLGLLPRESRSLIAQMLDPEPRLRSLICDVVKDEWFTSISLCDPEKPSPTHVHHLVVEPTSREVRSRRNLVILKKSTRTSSSSSVGSQGSKRSSQQKVSTGAAAATSKRTSQQQR</sequence>
<dbReference type="GO" id="GO:0045719">
    <property type="term" value="P:negative regulation of glycogen biosynthetic process"/>
    <property type="evidence" value="ECO:0007669"/>
    <property type="project" value="TreeGrafter"/>
</dbReference>
<evidence type="ECO:0000256" key="2">
    <source>
        <dbReference type="ARBA" id="ARBA00022840"/>
    </source>
</evidence>
<protein>
    <recommendedName>
        <fullName evidence="5">Protein kinase domain-containing protein</fullName>
    </recommendedName>
</protein>
<dbReference type="GO" id="GO:0005829">
    <property type="term" value="C:cytosol"/>
    <property type="evidence" value="ECO:0007669"/>
    <property type="project" value="TreeGrafter"/>
</dbReference>
<dbReference type="GO" id="GO:0005524">
    <property type="term" value="F:ATP binding"/>
    <property type="evidence" value="ECO:0007669"/>
    <property type="project" value="UniProtKB-UniRule"/>
</dbReference>
<gene>
    <name evidence="6" type="ORF">INT45_010370</name>
</gene>
<feature type="region of interest" description="Disordered" evidence="4">
    <location>
        <begin position="562"/>
        <end position="610"/>
    </location>
</feature>
<feature type="binding site" evidence="3">
    <location>
        <position position="299"/>
    </location>
    <ligand>
        <name>ATP</name>
        <dbReference type="ChEBI" id="CHEBI:30616"/>
    </ligand>
</feature>
<keyword evidence="7" id="KW-1185">Reference proteome</keyword>
<dbReference type="Gene3D" id="1.10.510.10">
    <property type="entry name" value="Transferase(Phosphotransferase) domain 1"/>
    <property type="match status" value="1"/>
</dbReference>
<dbReference type="PROSITE" id="PS50011">
    <property type="entry name" value="PROTEIN_KINASE_DOM"/>
    <property type="match status" value="1"/>
</dbReference>
<organism evidence="6 7">
    <name type="scientific">Circinella minor</name>
    <dbReference type="NCBI Taxonomy" id="1195481"/>
    <lineage>
        <taxon>Eukaryota</taxon>
        <taxon>Fungi</taxon>
        <taxon>Fungi incertae sedis</taxon>
        <taxon>Mucoromycota</taxon>
        <taxon>Mucoromycotina</taxon>
        <taxon>Mucoromycetes</taxon>
        <taxon>Mucorales</taxon>
        <taxon>Lichtheimiaceae</taxon>
        <taxon>Circinella</taxon>
    </lineage>
</organism>
<evidence type="ECO:0000256" key="1">
    <source>
        <dbReference type="ARBA" id="ARBA00022741"/>
    </source>
</evidence>
<feature type="domain" description="Protein kinase" evidence="5">
    <location>
        <begin position="270"/>
        <end position="531"/>
    </location>
</feature>
<evidence type="ECO:0000256" key="4">
    <source>
        <dbReference type="SAM" id="MobiDB-lite"/>
    </source>
</evidence>
<dbReference type="AlphaFoldDB" id="A0A8H7S1H1"/>
<dbReference type="InterPro" id="IPR017441">
    <property type="entry name" value="Protein_kinase_ATP_BS"/>
</dbReference>
<evidence type="ECO:0000313" key="6">
    <source>
        <dbReference type="EMBL" id="KAG2220002.1"/>
    </source>
</evidence>
<feature type="compositionally biased region" description="Low complexity" evidence="4">
    <location>
        <begin position="152"/>
        <end position="164"/>
    </location>
</feature>